<evidence type="ECO:0000313" key="3">
    <source>
        <dbReference type="EMBL" id="MDQ0673706.1"/>
    </source>
</evidence>
<evidence type="ECO:0000256" key="1">
    <source>
        <dbReference type="NCBIfam" id="TIGR02228"/>
    </source>
</evidence>
<dbReference type="InterPro" id="IPR019533">
    <property type="entry name" value="Peptidase_S26"/>
</dbReference>
<feature type="transmembrane region" description="Helical" evidence="2">
    <location>
        <begin position="12"/>
        <end position="35"/>
    </location>
</feature>
<dbReference type="InterPro" id="IPR001733">
    <property type="entry name" value="Peptidase_S26B"/>
</dbReference>
<keyword evidence="2" id="KW-0812">Transmembrane</keyword>
<feature type="transmembrane region" description="Helical" evidence="2">
    <location>
        <begin position="126"/>
        <end position="152"/>
    </location>
</feature>
<dbReference type="Proteomes" id="UP001236806">
    <property type="component" value="Unassembled WGS sequence"/>
</dbReference>
<organism evidence="3 4">
    <name type="scientific">Pseudarthrobacter siccitolerans</name>
    <dbReference type="NCBI Taxonomy" id="861266"/>
    <lineage>
        <taxon>Bacteria</taxon>
        <taxon>Bacillati</taxon>
        <taxon>Actinomycetota</taxon>
        <taxon>Actinomycetes</taxon>
        <taxon>Micrococcales</taxon>
        <taxon>Micrococcaceae</taxon>
        <taxon>Pseudarthrobacter</taxon>
    </lineage>
</organism>
<evidence type="ECO:0000256" key="2">
    <source>
        <dbReference type="SAM" id="Phobius"/>
    </source>
</evidence>
<dbReference type="CDD" id="cd06530">
    <property type="entry name" value="S26_SPase_I"/>
    <property type="match status" value="1"/>
</dbReference>
<name>A0ABU0PID1_9MICC</name>
<dbReference type="EMBL" id="JAUSXB010000001">
    <property type="protein sequence ID" value="MDQ0673706.1"/>
    <property type="molecule type" value="Genomic_DNA"/>
</dbReference>
<accession>A0ABU0PID1</accession>
<dbReference type="RefSeq" id="WP_306634822.1">
    <property type="nucleotide sequence ID" value="NZ_JAUSXB010000001.1"/>
</dbReference>
<keyword evidence="2" id="KW-1133">Transmembrane helix</keyword>
<feature type="transmembrane region" description="Helical" evidence="2">
    <location>
        <begin position="198"/>
        <end position="217"/>
    </location>
</feature>
<proteinExistence type="predicted"/>
<keyword evidence="4" id="KW-1185">Reference proteome</keyword>
<dbReference type="EC" id="3.4.21.89" evidence="1"/>
<evidence type="ECO:0000313" key="4">
    <source>
        <dbReference type="Proteomes" id="UP001236806"/>
    </source>
</evidence>
<dbReference type="NCBIfam" id="TIGR02228">
    <property type="entry name" value="sigpep_I_arch"/>
    <property type="match status" value="1"/>
</dbReference>
<comment type="caution">
    <text evidence="3">The sequence shown here is derived from an EMBL/GenBank/DDBJ whole genome shotgun (WGS) entry which is preliminary data.</text>
</comment>
<gene>
    <name evidence="3" type="ORF">QFZ36_001267</name>
</gene>
<sequence>MMRRLSRLQNNVLTLGAVLGALCLVVAIAAVLTGAKPLVFRSGSMAPSIPTGALGISIPVEAKSISIGDVISVENAAGVRITHRVVQADIAGETATVKLKGDANSVADAAPYVLHETDRVVAHFPFLGYAVAWLSSSAAVFAGGLLTAYLLYVAFGSSRRRGCSSRTSQVGVSPLIGHRVAERRSLRTRRAQRHGRRATRLTAMALACVGVLTGGAIHTAAPSQAAFTDNATGAVQYNARSLAAPTFACKQAIDAFLFVNLGKIDLSWNDNNGSLEATGYRLSTQIGNSTATEESVTAATRTRTVAASDINSSVATTVTFTLHSYYQNWESAATVAADYRPAGFLTAATLQCSAG</sequence>
<protein>
    <recommendedName>
        <fullName evidence="1">Signal peptidase I</fullName>
        <ecNumber evidence="1">3.4.21.89</ecNumber>
    </recommendedName>
</protein>
<keyword evidence="2" id="KW-0472">Membrane</keyword>
<reference evidence="3 4" key="1">
    <citation type="submission" date="2023-07" db="EMBL/GenBank/DDBJ databases">
        <title>Comparative genomics of wheat-associated soil bacteria to identify genetic determinants of phenazine resistance.</title>
        <authorList>
            <person name="Mouncey N."/>
        </authorList>
    </citation>
    <scope>NUCLEOTIDE SEQUENCE [LARGE SCALE GENOMIC DNA]</scope>
    <source>
        <strain evidence="3 4">W1I3</strain>
    </source>
</reference>